<proteinExistence type="predicted"/>
<evidence type="ECO:0000256" key="1">
    <source>
        <dbReference type="SAM" id="MobiDB-lite"/>
    </source>
</evidence>
<organism evidence="2">
    <name type="scientific">marine metagenome</name>
    <dbReference type="NCBI Taxonomy" id="408172"/>
    <lineage>
        <taxon>unclassified sequences</taxon>
        <taxon>metagenomes</taxon>
        <taxon>ecological metagenomes</taxon>
    </lineage>
</organism>
<reference evidence="2" key="1">
    <citation type="submission" date="2018-05" db="EMBL/GenBank/DDBJ databases">
        <authorList>
            <person name="Lanie J.A."/>
            <person name="Ng W.-L."/>
            <person name="Kazmierczak K.M."/>
            <person name="Andrzejewski T.M."/>
            <person name="Davidsen T.M."/>
            <person name="Wayne K.J."/>
            <person name="Tettelin H."/>
            <person name="Glass J.I."/>
            <person name="Rusch D."/>
            <person name="Podicherti R."/>
            <person name="Tsui H.-C.T."/>
            <person name="Winkler M.E."/>
        </authorList>
    </citation>
    <scope>NUCLEOTIDE SEQUENCE</scope>
</reference>
<dbReference type="EMBL" id="UINC01001008">
    <property type="protein sequence ID" value="SUZ67305.1"/>
    <property type="molecule type" value="Genomic_DNA"/>
</dbReference>
<sequence length="95" mass="10012">MVSSSTGASNTTKMNCSVNDHCSSSASNTLSYPARAARAPKICQASKEPRNPIPRSLMSPDKSRRGSGIETQSGATINLGPIAGRSVWATVRSFR</sequence>
<dbReference type="AlphaFoldDB" id="A0A381PJW0"/>
<name>A0A381PJW0_9ZZZZ</name>
<protein>
    <submittedName>
        <fullName evidence="2">Uncharacterized protein</fullName>
    </submittedName>
</protein>
<gene>
    <name evidence="2" type="ORF">METZ01_LOCUS20159</name>
</gene>
<feature type="region of interest" description="Disordered" evidence="1">
    <location>
        <begin position="1"/>
        <end position="76"/>
    </location>
</feature>
<evidence type="ECO:0000313" key="2">
    <source>
        <dbReference type="EMBL" id="SUZ67305.1"/>
    </source>
</evidence>
<accession>A0A381PJW0</accession>
<feature type="compositionally biased region" description="Polar residues" evidence="1">
    <location>
        <begin position="1"/>
        <end position="31"/>
    </location>
</feature>